<dbReference type="Proteomes" id="UP001446032">
    <property type="component" value="Unassembled WGS sequence"/>
</dbReference>
<protein>
    <recommendedName>
        <fullName evidence="3">GGDEF domain-containing protein</fullName>
    </recommendedName>
</protein>
<organism evidence="1 2">
    <name type="scientific">Blautia intestinihominis</name>
    <dbReference type="NCBI Taxonomy" id="3133152"/>
    <lineage>
        <taxon>Bacteria</taxon>
        <taxon>Bacillati</taxon>
        <taxon>Bacillota</taxon>
        <taxon>Clostridia</taxon>
        <taxon>Lachnospirales</taxon>
        <taxon>Lachnospiraceae</taxon>
        <taxon>Blautia</taxon>
    </lineage>
</organism>
<dbReference type="EMBL" id="JBBMEI010000008">
    <property type="protein sequence ID" value="MEQ2357511.1"/>
    <property type="molecule type" value="Genomic_DNA"/>
</dbReference>
<proteinExistence type="predicted"/>
<name>A0ABV1AJG0_9FIRM</name>
<evidence type="ECO:0000313" key="1">
    <source>
        <dbReference type="EMBL" id="MEQ2357511.1"/>
    </source>
</evidence>
<evidence type="ECO:0000313" key="2">
    <source>
        <dbReference type="Proteomes" id="UP001446032"/>
    </source>
</evidence>
<dbReference type="InterPro" id="IPR043128">
    <property type="entry name" value="Rev_trsase/Diguanyl_cyclase"/>
</dbReference>
<sequence length="52" mass="6027">MSFSCGIVEVPKAHEETSPETILEEADRIMYQQKREHKKIYQEEMGSTPEKG</sequence>
<comment type="caution">
    <text evidence="1">The sequence shown here is derived from an EMBL/GenBank/DDBJ whole genome shotgun (WGS) entry which is preliminary data.</text>
</comment>
<accession>A0ABV1AJG0</accession>
<dbReference type="RefSeq" id="WP_118252707.1">
    <property type="nucleotide sequence ID" value="NZ_JBBMEI010000008.1"/>
</dbReference>
<gene>
    <name evidence="1" type="ORF">WMO75_03990</name>
</gene>
<keyword evidence="2" id="KW-1185">Reference proteome</keyword>
<evidence type="ECO:0008006" key="3">
    <source>
        <dbReference type="Google" id="ProtNLM"/>
    </source>
</evidence>
<reference evidence="1 2" key="1">
    <citation type="submission" date="2024-03" db="EMBL/GenBank/DDBJ databases">
        <title>Human intestinal bacterial collection.</title>
        <authorList>
            <person name="Pauvert C."/>
            <person name="Hitch T.C.A."/>
            <person name="Clavel T."/>
        </authorList>
    </citation>
    <scope>NUCLEOTIDE SEQUENCE [LARGE SCALE GENOMIC DNA]</scope>
    <source>
        <strain evidence="1 2">CLA-AA-H95</strain>
    </source>
</reference>
<dbReference type="Gene3D" id="3.30.70.270">
    <property type="match status" value="1"/>
</dbReference>